<dbReference type="GO" id="GO:0009279">
    <property type="term" value="C:cell outer membrane"/>
    <property type="evidence" value="ECO:0007669"/>
    <property type="project" value="UniProtKB-SubCell"/>
</dbReference>
<dbReference type="InterPro" id="IPR012910">
    <property type="entry name" value="Plug_dom"/>
</dbReference>
<dbReference type="Gene3D" id="2.170.130.10">
    <property type="entry name" value="TonB-dependent receptor, plug domain"/>
    <property type="match status" value="1"/>
</dbReference>
<dbReference type="Proteomes" id="UP000236594">
    <property type="component" value="Unassembled WGS sequence"/>
</dbReference>
<sequence length="368" mass="40887">MENNHIDKTFNEASRALEEPVTFPGFDKVWSKVEEKLDQKQEKKRIVPVWISYGIAASLAVGSGIFYFTHEKRDLGTEQTIIAQKTISPENPSMNISEPIQKTDSIVRANIRKEVIPIVPMRVASRKIRRMYTSLSTFHIEKLNATEPFNGKLLPIAENKIKDTLRRKNIEEVIAVGVKKEKTVTVSSLEIASQKRRSALNIVPDTAETAYSRTPFNLAAQIHEPEILAYGKKTKPDKLIIASSGVANQMGTKSLANSIGGLTPGINVNSISGMEGSGKVDISMSCQNSSKANTNPLIVVDGVVSDLEDFRKLDPKKIENISIIKTPKTKTSYSEKAKNGVVVVETKDISKKEKRKLKKFLEKELPQK</sequence>
<gene>
    <name evidence="4" type="ORF">C1631_006510</name>
</gene>
<dbReference type="EMBL" id="PPED02000001">
    <property type="protein sequence ID" value="PWN72247.1"/>
    <property type="molecule type" value="Genomic_DNA"/>
</dbReference>
<keyword evidence="2" id="KW-1133">Transmembrane helix</keyword>
<dbReference type="AlphaFoldDB" id="A0A316XEW2"/>
<keyword evidence="1" id="KW-0998">Cell outer membrane</keyword>
<dbReference type="RefSeq" id="WP_109711210.1">
    <property type="nucleotide sequence ID" value="NZ_PPED02000001.1"/>
</dbReference>
<organism evidence="4 5">
    <name type="scientific">Chryseobacterium phosphatilyticum</name>
    <dbReference type="NCBI Taxonomy" id="475075"/>
    <lineage>
        <taxon>Bacteria</taxon>
        <taxon>Pseudomonadati</taxon>
        <taxon>Bacteroidota</taxon>
        <taxon>Flavobacteriia</taxon>
        <taxon>Flavobacteriales</taxon>
        <taxon>Weeksellaceae</taxon>
        <taxon>Chryseobacterium group</taxon>
        <taxon>Chryseobacterium</taxon>
    </lineage>
</organism>
<evidence type="ECO:0000313" key="4">
    <source>
        <dbReference type="EMBL" id="PWN72247.1"/>
    </source>
</evidence>
<keyword evidence="1 2" id="KW-0812">Transmembrane</keyword>
<keyword evidence="1" id="KW-1134">Transmembrane beta strand</keyword>
<proteinExistence type="inferred from homology"/>
<dbReference type="SUPFAM" id="SSF56935">
    <property type="entry name" value="Porins"/>
    <property type="match status" value="1"/>
</dbReference>
<dbReference type="Pfam" id="PF07715">
    <property type="entry name" value="Plug"/>
    <property type="match status" value="1"/>
</dbReference>
<evidence type="ECO:0000313" key="5">
    <source>
        <dbReference type="Proteomes" id="UP000236594"/>
    </source>
</evidence>
<dbReference type="PROSITE" id="PS52016">
    <property type="entry name" value="TONB_DEPENDENT_REC_3"/>
    <property type="match status" value="1"/>
</dbReference>
<keyword evidence="1 2" id="KW-0472">Membrane</keyword>
<dbReference type="InterPro" id="IPR037066">
    <property type="entry name" value="Plug_dom_sf"/>
</dbReference>
<keyword evidence="1" id="KW-0813">Transport</keyword>
<protein>
    <recommendedName>
        <fullName evidence="3">TonB-dependent receptor plug domain-containing protein</fullName>
    </recommendedName>
</protein>
<comment type="similarity">
    <text evidence="1">Belongs to the TonB-dependent receptor family.</text>
</comment>
<evidence type="ECO:0000259" key="3">
    <source>
        <dbReference type="Pfam" id="PF07715"/>
    </source>
</evidence>
<evidence type="ECO:0000256" key="2">
    <source>
        <dbReference type="SAM" id="Phobius"/>
    </source>
</evidence>
<dbReference type="InterPro" id="IPR039426">
    <property type="entry name" value="TonB-dep_rcpt-like"/>
</dbReference>
<keyword evidence="5" id="KW-1185">Reference proteome</keyword>
<feature type="domain" description="TonB-dependent receptor plug" evidence="3">
    <location>
        <begin position="248"/>
        <end position="341"/>
    </location>
</feature>
<name>A0A316XEW2_9FLAO</name>
<reference evidence="4 5" key="1">
    <citation type="submission" date="2018-04" db="EMBL/GenBank/DDBJ databases">
        <title>Draft Genome Sequence of Phosphate-Solubilizing Chryseobacterium sp. ISE14 that is a Biocontrol and Plant Growth-Promoting Rhizobacterium Isolated from Cucumber.</title>
        <authorList>
            <person name="Jeong J.-J."/>
            <person name="Sang M.K."/>
            <person name="Choi I.-G."/>
            <person name="Kim K.D."/>
        </authorList>
    </citation>
    <scope>NUCLEOTIDE SEQUENCE [LARGE SCALE GENOMIC DNA]</scope>
    <source>
        <strain evidence="4 5">ISE14</strain>
    </source>
</reference>
<comment type="caution">
    <text evidence="4">The sequence shown here is derived from an EMBL/GenBank/DDBJ whole genome shotgun (WGS) entry which is preliminary data.</text>
</comment>
<dbReference type="OrthoDB" id="9805121at2"/>
<comment type="subcellular location">
    <subcellularLocation>
        <location evidence="1">Cell outer membrane</location>
        <topology evidence="1">Multi-pass membrane protein</topology>
    </subcellularLocation>
</comment>
<evidence type="ECO:0000256" key="1">
    <source>
        <dbReference type="PROSITE-ProRule" id="PRU01360"/>
    </source>
</evidence>
<feature type="transmembrane region" description="Helical" evidence="2">
    <location>
        <begin position="46"/>
        <end position="68"/>
    </location>
</feature>
<accession>A0A316XEW2</accession>